<name>A0A210PDH7_MIZYE</name>
<keyword evidence="2" id="KW-0519">Myristate</keyword>
<dbReference type="PROSITE" id="PS50222">
    <property type="entry name" value="EF_HAND_2"/>
    <property type="match status" value="3"/>
</dbReference>
<dbReference type="PROSITE" id="PS00018">
    <property type="entry name" value="EF_HAND_1"/>
    <property type="match status" value="3"/>
</dbReference>
<reference evidence="8 10" key="1">
    <citation type="journal article" date="2017" name="Nat. Ecol. Evol.">
        <title>Scallop genome provides insights into evolution of bilaterian karyotype and development.</title>
        <authorList>
            <person name="Wang S."/>
            <person name="Zhang J."/>
            <person name="Jiao W."/>
            <person name="Li J."/>
            <person name="Xun X."/>
            <person name="Sun Y."/>
            <person name="Guo X."/>
            <person name="Huan P."/>
            <person name="Dong B."/>
            <person name="Zhang L."/>
            <person name="Hu X."/>
            <person name="Sun X."/>
            <person name="Wang J."/>
            <person name="Zhao C."/>
            <person name="Wang Y."/>
            <person name="Wang D."/>
            <person name="Huang X."/>
            <person name="Wang R."/>
            <person name="Lv J."/>
            <person name="Li Y."/>
            <person name="Zhang Z."/>
            <person name="Liu B."/>
            <person name="Lu W."/>
            <person name="Hui Y."/>
            <person name="Liang J."/>
            <person name="Zhou Z."/>
            <person name="Hou R."/>
            <person name="Li X."/>
            <person name="Liu Y."/>
            <person name="Li H."/>
            <person name="Ning X."/>
            <person name="Lin Y."/>
            <person name="Zhao L."/>
            <person name="Xing Q."/>
            <person name="Dou J."/>
            <person name="Li Y."/>
            <person name="Mao J."/>
            <person name="Guo H."/>
            <person name="Dou H."/>
            <person name="Li T."/>
            <person name="Mu C."/>
            <person name="Jiang W."/>
            <person name="Fu Q."/>
            <person name="Fu X."/>
            <person name="Miao Y."/>
            <person name="Liu J."/>
            <person name="Yu Q."/>
            <person name="Li R."/>
            <person name="Liao H."/>
            <person name="Li X."/>
            <person name="Kong Y."/>
            <person name="Jiang Z."/>
            <person name="Chourrout D."/>
            <person name="Li R."/>
            <person name="Bao Z."/>
        </authorList>
    </citation>
    <scope>NUCLEOTIDE SEQUENCE [LARGE SCALE GENOMIC DNA]</scope>
    <source>
        <strain evidence="8 10">PY_sf001</strain>
    </source>
</reference>
<organism evidence="8 10">
    <name type="scientific">Mizuhopecten yessoensis</name>
    <name type="common">Japanese scallop</name>
    <name type="synonym">Patinopecten yessoensis</name>
    <dbReference type="NCBI Taxonomy" id="6573"/>
    <lineage>
        <taxon>Eukaryota</taxon>
        <taxon>Metazoa</taxon>
        <taxon>Spiralia</taxon>
        <taxon>Lophotrochozoa</taxon>
        <taxon>Mollusca</taxon>
        <taxon>Bivalvia</taxon>
        <taxon>Autobranchia</taxon>
        <taxon>Pteriomorphia</taxon>
        <taxon>Pectinida</taxon>
        <taxon>Pectinoidea</taxon>
        <taxon>Pectinidae</taxon>
        <taxon>Mizuhopecten</taxon>
    </lineage>
</organism>
<dbReference type="EMBL" id="NEDP02000216">
    <property type="protein sequence ID" value="OWF56344.1"/>
    <property type="molecule type" value="Genomic_DNA"/>
</dbReference>
<keyword evidence="3" id="KW-0479">Metal-binding</keyword>
<proteinExistence type="inferred from homology"/>
<dbReference type="OrthoDB" id="191686at2759"/>
<dbReference type="SUPFAM" id="SSF47473">
    <property type="entry name" value="EF-hand"/>
    <property type="match status" value="1"/>
</dbReference>
<protein>
    <submittedName>
        <fullName evidence="8">Hippocalcin-like protein 1</fullName>
    </submittedName>
</protein>
<dbReference type="Pfam" id="PF13499">
    <property type="entry name" value="EF-hand_7"/>
    <property type="match status" value="1"/>
</dbReference>
<dbReference type="PRINTS" id="PR00450">
    <property type="entry name" value="RECOVERIN"/>
</dbReference>
<keyword evidence="10" id="KW-1185">Reference proteome</keyword>
<dbReference type="CDD" id="cd00051">
    <property type="entry name" value="EFh"/>
    <property type="match status" value="2"/>
</dbReference>
<dbReference type="SMART" id="SM00054">
    <property type="entry name" value="EFh"/>
    <property type="match status" value="3"/>
</dbReference>
<evidence type="ECO:0000256" key="4">
    <source>
        <dbReference type="ARBA" id="ARBA00022737"/>
    </source>
</evidence>
<dbReference type="InterPro" id="IPR011992">
    <property type="entry name" value="EF-hand-dom_pair"/>
</dbReference>
<keyword evidence="5" id="KW-0106">Calcium</keyword>
<dbReference type="EMBL" id="NEDP02082115">
    <property type="protein sequence ID" value="OWF34549.1"/>
    <property type="molecule type" value="Genomic_DNA"/>
</dbReference>
<dbReference type="Gene3D" id="1.10.238.10">
    <property type="entry name" value="EF-hand"/>
    <property type="match status" value="1"/>
</dbReference>
<keyword evidence="4" id="KW-0677">Repeat</keyword>
<evidence type="ECO:0000313" key="8">
    <source>
        <dbReference type="EMBL" id="OWF34549.1"/>
    </source>
</evidence>
<evidence type="ECO:0000256" key="1">
    <source>
        <dbReference type="ARBA" id="ARBA00006049"/>
    </source>
</evidence>
<dbReference type="InterPro" id="IPR002048">
    <property type="entry name" value="EF_hand_dom"/>
</dbReference>
<evidence type="ECO:0000256" key="5">
    <source>
        <dbReference type="ARBA" id="ARBA00022837"/>
    </source>
</evidence>
<dbReference type="InterPro" id="IPR018247">
    <property type="entry name" value="EF_Hand_1_Ca_BS"/>
</dbReference>
<evidence type="ECO:0000256" key="6">
    <source>
        <dbReference type="ARBA" id="ARBA00023288"/>
    </source>
</evidence>
<comment type="caution">
    <text evidence="8">The sequence shown here is derived from an EMBL/GenBank/DDBJ whole genome shotgun (WGS) entry which is preliminary data.</text>
</comment>
<evidence type="ECO:0000313" key="10">
    <source>
        <dbReference type="Proteomes" id="UP000242188"/>
    </source>
</evidence>
<dbReference type="Pfam" id="PF00036">
    <property type="entry name" value="EF-hand_1"/>
    <property type="match status" value="1"/>
</dbReference>
<evidence type="ECO:0000313" key="9">
    <source>
        <dbReference type="EMBL" id="OWF56344.1"/>
    </source>
</evidence>
<evidence type="ECO:0000256" key="3">
    <source>
        <dbReference type="ARBA" id="ARBA00022723"/>
    </source>
</evidence>
<dbReference type="AlphaFoldDB" id="A0A210PDH7"/>
<feature type="domain" description="EF-hand" evidence="7">
    <location>
        <begin position="146"/>
        <end position="181"/>
    </location>
</feature>
<evidence type="ECO:0000256" key="2">
    <source>
        <dbReference type="ARBA" id="ARBA00022707"/>
    </source>
</evidence>
<keyword evidence="6" id="KW-0449">Lipoprotein</keyword>
<evidence type="ECO:0000259" key="7">
    <source>
        <dbReference type="PROSITE" id="PS50222"/>
    </source>
</evidence>
<sequence length="193" mass="22507">MGNKSSLPSPRTMKELRAVLSDEYTNEEILGWFEQYKASLSRGESKLTMEAFIRVYSRLFEGEASNFAEQVFRVFDTDGNGVVDFKEFMMGIYVSGSPLEEDMKLDWAFKMYDMNGDGYITKDEMKFMFTSICRMTLAQISGNNSTPEELTDYFFERFDEDNDNRISNKEFVSRARNHREIIHMLEINPCPDD</sequence>
<dbReference type="PANTHER" id="PTHR23055">
    <property type="entry name" value="CALCIUM BINDING PROTEINS"/>
    <property type="match status" value="1"/>
</dbReference>
<accession>A0A210PDH7</accession>
<dbReference type="Proteomes" id="UP000242188">
    <property type="component" value="Unassembled WGS sequence"/>
</dbReference>
<dbReference type="STRING" id="6573.A0A210PDH7"/>
<comment type="similarity">
    <text evidence="1">Belongs to the recoverin family.</text>
</comment>
<dbReference type="PANTHER" id="PTHR23055:SF178">
    <property type="entry name" value="NEUROCALCIN HOMOLOG"/>
    <property type="match status" value="1"/>
</dbReference>
<dbReference type="InterPro" id="IPR028846">
    <property type="entry name" value="Recoverin"/>
</dbReference>
<feature type="domain" description="EF-hand" evidence="7">
    <location>
        <begin position="100"/>
        <end position="135"/>
    </location>
</feature>
<gene>
    <name evidence="9" type="ORF">KP79_PYT08299</name>
    <name evidence="8" type="ORF">KP79_PYT24853</name>
</gene>
<dbReference type="GO" id="GO:0005509">
    <property type="term" value="F:calcium ion binding"/>
    <property type="evidence" value="ECO:0007669"/>
    <property type="project" value="InterPro"/>
</dbReference>
<feature type="domain" description="EF-hand" evidence="7">
    <location>
        <begin position="63"/>
        <end position="98"/>
    </location>
</feature>